<dbReference type="AlphaFoldDB" id="A0A8T1EG65"/>
<comment type="caution">
    <text evidence="2">The sequence shown here is derived from an EMBL/GenBank/DDBJ whole genome shotgun (WGS) entry which is preliminary data.</text>
</comment>
<feature type="region of interest" description="Disordered" evidence="1">
    <location>
        <begin position="11"/>
        <end position="82"/>
    </location>
</feature>
<dbReference type="EMBL" id="RCMK01000038">
    <property type="protein sequence ID" value="KAG2952392.1"/>
    <property type="molecule type" value="Genomic_DNA"/>
</dbReference>
<protein>
    <submittedName>
        <fullName evidence="2">Uncharacterized protein</fullName>
    </submittedName>
</protein>
<evidence type="ECO:0000313" key="3">
    <source>
        <dbReference type="Proteomes" id="UP000736787"/>
    </source>
</evidence>
<evidence type="ECO:0000256" key="1">
    <source>
        <dbReference type="SAM" id="MobiDB-lite"/>
    </source>
</evidence>
<organism evidence="2 3">
    <name type="scientific">Phytophthora cactorum</name>
    <dbReference type="NCBI Taxonomy" id="29920"/>
    <lineage>
        <taxon>Eukaryota</taxon>
        <taxon>Sar</taxon>
        <taxon>Stramenopiles</taxon>
        <taxon>Oomycota</taxon>
        <taxon>Peronosporomycetes</taxon>
        <taxon>Peronosporales</taxon>
        <taxon>Peronosporaceae</taxon>
        <taxon>Phytophthora</taxon>
    </lineage>
</organism>
<reference evidence="2" key="1">
    <citation type="submission" date="2018-10" db="EMBL/GenBank/DDBJ databases">
        <title>Effector identification in a new, highly contiguous assembly of the strawberry crown rot pathogen Phytophthora cactorum.</title>
        <authorList>
            <person name="Armitage A.D."/>
            <person name="Nellist C.F."/>
            <person name="Bates H."/>
            <person name="Vickerstaff R.J."/>
            <person name="Harrison R.J."/>
        </authorList>
    </citation>
    <scope>NUCLEOTIDE SEQUENCE</scope>
    <source>
        <strain evidence="2">4040</strain>
    </source>
</reference>
<sequence>MKKNVVFRAAEGTSYFEDSHMQTPVKTRSSKKTPSRCASRSSRNIYLHGAADKTELGGGDNEDDEPSNRGGPDDSINDDYSRHLSFNKKTCITSKSAPMLR</sequence>
<dbReference type="Proteomes" id="UP000736787">
    <property type="component" value="Unassembled WGS sequence"/>
</dbReference>
<proteinExistence type="predicted"/>
<gene>
    <name evidence="2" type="ORF">PC117_g2868</name>
</gene>
<accession>A0A8T1EG65</accession>
<name>A0A8T1EG65_9STRA</name>
<evidence type="ECO:0000313" key="2">
    <source>
        <dbReference type="EMBL" id="KAG2952392.1"/>
    </source>
</evidence>